<dbReference type="AlphaFoldDB" id="D3PF30"/>
<accession>D3PF30</accession>
<organism evidence="1 2">
    <name type="scientific">Deferribacter desulfuricans (strain DSM 14783 / JCM 11476 / NBRC 101012 / SSM1)</name>
    <dbReference type="NCBI Taxonomy" id="639282"/>
    <lineage>
        <taxon>Bacteria</taxon>
        <taxon>Pseudomonadati</taxon>
        <taxon>Deferribacterota</taxon>
        <taxon>Deferribacteres</taxon>
        <taxon>Deferribacterales</taxon>
        <taxon>Deferribacteraceae</taxon>
        <taxon>Deferribacter</taxon>
    </lineage>
</organism>
<dbReference type="HOGENOM" id="CLU_801053_0_0_0"/>
<geneLocation type="plasmid" evidence="1 2">
    <name>megaplasmid pDF308</name>
</geneLocation>
<protein>
    <recommendedName>
        <fullName evidence="3">Transglycosylase SLT domain-containing protein</fullName>
    </recommendedName>
</protein>
<evidence type="ECO:0008006" key="3">
    <source>
        <dbReference type="Google" id="ProtNLM"/>
    </source>
</evidence>
<proteinExistence type="predicted"/>
<reference evidence="1 2" key="1">
    <citation type="journal article" date="2010" name="DNA Res.">
        <title>Bacterial lifestyle in a deep-sea hydrothermal vent chimney revealed by the genome sequence of the thermophilic bacterium Deferribacter desulfuricans SSM1.</title>
        <authorList>
            <person name="Takaki Y."/>
            <person name="Shimamura S."/>
            <person name="Nakagawa S."/>
            <person name="Fukuhara Y."/>
            <person name="Horikawa H."/>
            <person name="Ankai A."/>
            <person name="Harada T."/>
            <person name="Hosoyama A."/>
            <person name="Oguchi A."/>
            <person name="Fukui S."/>
            <person name="Fujita N."/>
            <person name="Takami H."/>
            <person name="Takai K."/>
        </authorList>
    </citation>
    <scope>NUCLEOTIDE SEQUENCE [LARGE SCALE GENOMIC DNA]</scope>
    <source>
        <strain evidence="2">DSM 14783 / JCM 11476 / NBRC 101012 / SSM1</strain>
        <plasmid evidence="2">Plasmid megaplasmid pDF308</plasmid>
    </source>
</reference>
<evidence type="ECO:0000313" key="1">
    <source>
        <dbReference type="EMBL" id="BAI81822.1"/>
    </source>
</evidence>
<dbReference type="KEGG" id="ddf:DEFDS_P202"/>
<keyword evidence="1" id="KW-0614">Plasmid</keyword>
<dbReference type="RefSeq" id="WP_013009036.1">
    <property type="nucleotide sequence ID" value="NC_013940.1"/>
</dbReference>
<dbReference type="Proteomes" id="UP000001520">
    <property type="component" value="Plasmid megaplasmid pDF308"/>
</dbReference>
<gene>
    <name evidence="1" type="ordered locus">DEFDS_P202</name>
</gene>
<dbReference type="SUPFAM" id="SSF53955">
    <property type="entry name" value="Lysozyme-like"/>
    <property type="match status" value="1"/>
</dbReference>
<name>D3PF30_DEFDS</name>
<keyword evidence="2" id="KW-1185">Reference proteome</keyword>
<sequence length="346" mass="41104">MELKKFLDTTKISFISIMLLFPSVSNTHAFTSKKSIDKLKHHKSSENKIEIKEKYNKELYMTLLRKYNKFDNLNYLIYKAISEKFHENYDHTFINKVASILTSISFHESNLNENLININRIKLRKTSNKNFVSYLKGLKIGIEHGQTYISKFLIKYSVHFNNGKVLHKRIVLDFTSTHSKKQSLKKIDSLIHYFSKISSGTKIFVKTNYPIAFNFDNKQYAKSFLSKLIKFTKNIDIGMFQINYLYNKRYLNKYHYTVYDLLYKQKAFDVAFDIFHKHLEATDYNIKKAVGYYHHRNHKINSKYVKRVLAIKDLYNYIKTTVLAYKKIDRTHQNTALINNNEISLL</sequence>
<evidence type="ECO:0000313" key="2">
    <source>
        <dbReference type="Proteomes" id="UP000001520"/>
    </source>
</evidence>
<dbReference type="InterPro" id="IPR023346">
    <property type="entry name" value="Lysozyme-like_dom_sf"/>
</dbReference>
<dbReference type="EMBL" id="AP011530">
    <property type="protein sequence ID" value="BAI81822.1"/>
    <property type="molecule type" value="Genomic_DNA"/>
</dbReference>